<dbReference type="Proteomes" id="UP000678679">
    <property type="component" value="Chromosome 1"/>
</dbReference>
<dbReference type="AlphaFoldDB" id="A0AAX1MZT0"/>
<dbReference type="EMBL" id="CP076132">
    <property type="protein sequence ID" value="QWG00766.1"/>
    <property type="molecule type" value="Genomic_DNA"/>
</dbReference>
<dbReference type="PROSITE" id="PS51725">
    <property type="entry name" value="ABM"/>
    <property type="match status" value="1"/>
</dbReference>
<organism evidence="2 3">
    <name type="scientific">Flammeovirga yaeyamensis</name>
    <dbReference type="NCBI Taxonomy" id="367791"/>
    <lineage>
        <taxon>Bacteria</taxon>
        <taxon>Pseudomonadati</taxon>
        <taxon>Bacteroidota</taxon>
        <taxon>Cytophagia</taxon>
        <taxon>Cytophagales</taxon>
        <taxon>Flammeovirgaceae</taxon>
        <taxon>Flammeovirga</taxon>
    </lineage>
</organism>
<dbReference type="InterPro" id="IPR011008">
    <property type="entry name" value="Dimeric_a/b-barrel"/>
</dbReference>
<dbReference type="InterPro" id="IPR007138">
    <property type="entry name" value="ABM_dom"/>
</dbReference>
<dbReference type="KEGG" id="fya:KMW28_14010"/>
<dbReference type="SUPFAM" id="SSF54909">
    <property type="entry name" value="Dimeric alpha+beta barrel"/>
    <property type="match status" value="1"/>
</dbReference>
<dbReference type="GO" id="GO:0004497">
    <property type="term" value="F:monooxygenase activity"/>
    <property type="evidence" value="ECO:0007669"/>
    <property type="project" value="UniProtKB-KW"/>
</dbReference>
<dbReference type="Pfam" id="PF03992">
    <property type="entry name" value="ABM"/>
    <property type="match status" value="1"/>
</dbReference>
<dbReference type="PANTHER" id="PTHR37811:SF2">
    <property type="entry name" value="ABM DOMAIN-CONTAINING PROTEIN"/>
    <property type="match status" value="1"/>
</dbReference>
<accession>A0AAX1MZT0</accession>
<keyword evidence="2" id="KW-0560">Oxidoreductase</keyword>
<proteinExistence type="predicted"/>
<dbReference type="InterPro" id="IPR052936">
    <property type="entry name" value="Jasmonate_Hydroxylase-like"/>
</dbReference>
<keyword evidence="2" id="KW-0503">Monooxygenase</keyword>
<evidence type="ECO:0000313" key="2">
    <source>
        <dbReference type="EMBL" id="QWG00766.1"/>
    </source>
</evidence>
<name>A0AAX1MZT0_9BACT</name>
<dbReference type="PANTHER" id="PTHR37811">
    <property type="entry name" value="BLL5343 PROTEIN"/>
    <property type="match status" value="1"/>
</dbReference>
<evidence type="ECO:0000259" key="1">
    <source>
        <dbReference type="PROSITE" id="PS51725"/>
    </source>
</evidence>
<dbReference type="RefSeq" id="WP_169665103.1">
    <property type="nucleotide sequence ID" value="NZ_CP076132.1"/>
</dbReference>
<sequence length="114" mass="13299">MIAVLFEVFPKEENKEEYLKIATNLKPLLADINGFISIERFESLQNPGKLLSLSYWENEEAIEQWRNVMTHREGQAKGAQYIFSDYTIRVGQIIREYGLNERNEAPSDSKAYHD</sequence>
<protein>
    <submittedName>
        <fullName evidence="2">Antibiotic biosynthesis monooxygenase</fullName>
    </submittedName>
</protein>
<feature type="domain" description="ABM" evidence="1">
    <location>
        <begin position="2"/>
        <end position="90"/>
    </location>
</feature>
<dbReference type="Gene3D" id="3.30.70.100">
    <property type="match status" value="1"/>
</dbReference>
<evidence type="ECO:0000313" key="3">
    <source>
        <dbReference type="Proteomes" id="UP000678679"/>
    </source>
</evidence>
<keyword evidence="3" id="KW-1185">Reference proteome</keyword>
<gene>
    <name evidence="2" type="ORF">KMW28_14010</name>
</gene>
<reference evidence="2 3" key="1">
    <citation type="submission" date="2021-05" db="EMBL/GenBank/DDBJ databases">
        <title>Comparative genomic studies on the polysaccharide-degrading batcterial strains of the Flammeovirga genus.</title>
        <authorList>
            <person name="Zewei F."/>
            <person name="Zheng Z."/>
            <person name="Yu L."/>
            <person name="Ruyue G."/>
            <person name="Yanhong M."/>
            <person name="Yuanyuan C."/>
            <person name="Jingyan G."/>
            <person name="Wenjun H."/>
        </authorList>
    </citation>
    <scope>NUCLEOTIDE SEQUENCE [LARGE SCALE GENOMIC DNA]</scope>
    <source>
        <strain evidence="2 3">NBRC:100898</strain>
    </source>
</reference>